<dbReference type="Gene3D" id="3.10.180.10">
    <property type="entry name" value="2,3-Dihydroxybiphenyl 1,2-Dioxygenase, domain 1"/>
    <property type="match status" value="1"/>
</dbReference>
<dbReference type="STRING" id="366584.SAMN05216377_12432"/>
<proteinExistence type="predicted"/>
<dbReference type="InterPro" id="IPR029068">
    <property type="entry name" value="Glyas_Bleomycin-R_OHBP_Dase"/>
</dbReference>
<organism evidence="1 2">
    <name type="scientific">Pseudonocardia oroxyli</name>
    <dbReference type="NCBI Taxonomy" id="366584"/>
    <lineage>
        <taxon>Bacteria</taxon>
        <taxon>Bacillati</taxon>
        <taxon>Actinomycetota</taxon>
        <taxon>Actinomycetes</taxon>
        <taxon>Pseudonocardiales</taxon>
        <taxon>Pseudonocardiaceae</taxon>
        <taxon>Pseudonocardia</taxon>
    </lineage>
</organism>
<keyword evidence="1" id="KW-0223">Dioxygenase</keyword>
<evidence type="ECO:0000313" key="2">
    <source>
        <dbReference type="Proteomes" id="UP000198967"/>
    </source>
</evidence>
<dbReference type="SUPFAM" id="SSF54593">
    <property type="entry name" value="Glyoxalase/Bleomycin resistance protein/Dihydroxybiphenyl dioxygenase"/>
    <property type="match status" value="1"/>
</dbReference>
<reference evidence="1 2" key="1">
    <citation type="submission" date="2016-10" db="EMBL/GenBank/DDBJ databases">
        <authorList>
            <person name="de Groot N.N."/>
        </authorList>
    </citation>
    <scope>NUCLEOTIDE SEQUENCE [LARGE SCALE GENOMIC DNA]</scope>
    <source>
        <strain evidence="1 2">CGMCC 4.3143</strain>
    </source>
</reference>
<keyword evidence="1" id="KW-0560">Oxidoreductase</keyword>
<dbReference type="Proteomes" id="UP000198967">
    <property type="component" value="Unassembled WGS sequence"/>
</dbReference>
<accession>A0A1G8D3H4</accession>
<dbReference type="Pfam" id="PF13669">
    <property type="entry name" value="Glyoxalase_4"/>
    <property type="match status" value="1"/>
</dbReference>
<dbReference type="AlphaFoldDB" id="A0A1G8D3H4"/>
<keyword evidence="2" id="KW-1185">Reference proteome</keyword>
<gene>
    <name evidence="1" type="ORF">SAMN05216377_12432</name>
</gene>
<name>A0A1G8D3H4_PSEOR</name>
<dbReference type="EMBL" id="FNBE01000024">
    <property type="protein sequence ID" value="SDH51720.1"/>
    <property type="molecule type" value="Genomic_DNA"/>
</dbReference>
<dbReference type="GO" id="GO:0051213">
    <property type="term" value="F:dioxygenase activity"/>
    <property type="evidence" value="ECO:0007669"/>
    <property type="project" value="UniProtKB-KW"/>
</dbReference>
<sequence length="188" mass="20960">MFREIRQMAYMCTSETFDATLRYWQEAAGAGPFWTIEARPENQIYRGKPTAGAIEAAIGYVGNQQVEIIRPLNDAPSPWTDALQSASDVPPAGLFHHFLLETDDFDRAVADLLAAGARDGLTAEVVGGRRVAYVDAQATFGCWVEVMQWQPFSPVVASLMRDRSRDWDGTNPRRSYLEVIEEAQARTS</sequence>
<evidence type="ECO:0000313" key="1">
    <source>
        <dbReference type="EMBL" id="SDH51720.1"/>
    </source>
</evidence>
<protein>
    <submittedName>
        <fullName evidence="1">Glyoxalase/Bleomycin resistance protein/Dioxygenase superfamily protein</fullName>
    </submittedName>
</protein>